<protein>
    <submittedName>
        <fullName evidence="2">Uncharacterized protein</fullName>
    </submittedName>
</protein>
<dbReference type="Proteomes" id="UP001152484">
    <property type="component" value="Unassembled WGS sequence"/>
</dbReference>
<feature type="compositionally biased region" description="Basic and acidic residues" evidence="1">
    <location>
        <begin position="231"/>
        <end position="240"/>
    </location>
</feature>
<sequence length="240" mass="27102">MQATPAHGGGLIFFPTRKSHQRSIPPSPFLILPPQLRSSAVSKRPLLHPLHLCRSERWNSNAETFRTRNFKLKEEEEGEFSEPVDEFVRSIWILKAVQIFKAYGWSFPPIVVSLLLANGLKAFLVALALPIGQSVFMIALQKLWGTAHNDLWRKNKKRSQRRTPTININARRRARKRNTKKSDVFSSGIDQDDSAFGGWDELEQAKDYNMSGSSMGSPQPKTSSENGKLSRSTERGKSTP</sequence>
<reference evidence="2" key="1">
    <citation type="submission" date="2022-07" db="EMBL/GenBank/DDBJ databases">
        <authorList>
            <person name="Macas J."/>
            <person name="Novak P."/>
            <person name="Neumann P."/>
        </authorList>
    </citation>
    <scope>NUCLEOTIDE SEQUENCE</scope>
</reference>
<accession>A0A9P0Z5M6</accession>
<evidence type="ECO:0000256" key="1">
    <source>
        <dbReference type="SAM" id="MobiDB-lite"/>
    </source>
</evidence>
<dbReference type="OrthoDB" id="785439at2759"/>
<organism evidence="2 3">
    <name type="scientific">Cuscuta europaea</name>
    <name type="common">European dodder</name>
    <dbReference type="NCBI Taxonomy" id="41803"/>
    <lineage>
        <taxon>Eukaryota</taxon>
        <taxon>Viridiplantae</taxon>
        <taxon>Streptophyta</taxon>
        <taxon>Embryophyta</taxon>
        <taxon>Tracheophyta</taxon>
        <taxon>Spermatophyta</taxon>
        <taxon>Magnoliopsida</taxon>
        <taxon>eudicotyledons</taxon>
        <taxon>Gunneridae</taxon>
        <taxon>Pentapetalae</taxon>
        <taxon>asterids</taxon>
        <taxon>lamiids</taxon>
        <taxon>Solanales</taxon>
        <taxon>Convolvulaceae</taxon>
        <taxon>Cuscuteae</taxon>
        <taxon>Cuscuta</taxon>
        <taxon>Cuscuta subgen. Cuscuta</taxon>
    </lineage>
</organism>
<feature type="compositionally biased region" description="Basic residues" evidence="1">
    <location>
        <begin position="170"/>
        <end position="179"/>
    </location>
</feature>
<comment type="caution">
    <text evidence="2">The sequence shown here is derived from an EMBL/GenBank/DDBJ whole genome shotgun (WGS) entry which is preliminary data.</text>
</comment>
<evidence type="ECO:0000313" key="3">
    <source>
        <dbReference type="Proteomes" id="UP001152484"/>
    </source>
</evidence>
<dbReference type="PANTHER" id="PTHR35719:SF2">
    <property type="entry name" value="ABC TRANSMEMBRANE TYPE-1 DOMAIN-CONTAINING PROTEIN"/>
    <property type="match status" value="1"/>
</dbReference>
<name>A0A9P0Z5M6_CUSEU</name>
<dbReference type="EMBL" id="CAMAPE010000019">
    <property type="protein sequence ID" value="CAH9087762.1"/>
    <property type="molecule type" value="Genomic_DNA"/>
</dbReference>
<feature type="region of interest" description="Disordered" evidence="1">
    <location>
        <begin position="154"/>
        <end position="240"/>
    </location>
</feature>
<evidence type="ECO:0000313" key="2">
    <source>
        <dbReference type="EMBL" id="CAH9087762.1"/>
    </source>
</evidence>
<gene>
    <name evidence="2" type="ORF">CEURO_LOCUS10229</name>
</gene>
<dbReference type="AlphaFoldDB" id="A0A9P0Z5M6"/>
<proteinExistence type="predicted"/>
<dbReference type="PANTHER" id="PTHR35719">
    <property type="entry name" value="OS01G0680600 PROTEIN"/>
    <property type="match status" value="1"/>
</dbReference>
<feature type="compositionally biased region" description="Polar residues" evidence="1">
    <location>
        <begin position="210"/>
        <end position="230"/>
    </location>
</feature>
<keyword evidence="3" id="KW-1185">Reference proteome</keyword>